<accession>A0A7R9PX38</accession>
<dbReference type="Proteomes" id="UP000759131">
    <property type="component" value="Unassembled WGS sequence"/>
</dbReference>
<feature type="transmembrane region" description="Helical" evidence="1">
    <location>
        <begin position="71"/>
        <end position="92"/>
    </location>
</feature>
<feature type="transmembrane region" description="Helical" evidence="1">
    <location>
        <begin position="43"/>
        <end position="65"/>
    </location>
</feature>
<name>A0A7R9PX38_9ACAR</name>
<evidence type="ECO:0000256" key="1">
    <source>
        <dbReference type="SAM" id="Phobius"/>
    </source>
</evidence>
<dbReference type="AlphaFoldDB" id="A0A7R9PX38"/>
<keyword evidence="1" id="KW-0812">Transmembrane</keyword>
<gene>
    <name evidence="2" type="ORF">OSB1V03_LOCUS3587</name>
</gene>
<evidence type="ECO:0000313" key="3">
    <source>
        <dbReference type="Proteomes" id="UP000759131"/>
    </source>
</evidence>
<protein>
    <submittedName>
        <fullName evidence="2">Uncharacterized protein</fullName>
    </submittedName>
</protein>
<feature type="transmembrane region" description="Helical" evidence="1">
    <location>
        <begin position="104"/>
        <end position="124"/>
    </location>
</feature>
<feature type="transmembrane region" description="Helical" evidence="1">
    <location>
        <begin position="6"/>
        <end position="31"/>
    </location>
</feature>
<dbReference type="EMBL" id="OC856051">
    <property type="protein sequence ID" value="CAD7623127.1"/>
    <property type="molecule type" value="Genomic_DNA"/>
</dbReference>
<dbReference type="EMBL" id="CAJPIZ010001476">
    <property type="protein sequence ID" value="CAG2103557.1"/>
    <property type="molecule type" value="Genomic_DNA"/>
</dbReference>
<organism evidence="2">
    <name type="scientific">Medioppia subpectinata</name>
    <dbReference type="NCBI Taxonomy" id="1979941"/>
    <lineage>
        <taxon>Eukaryota</taxon>
        <taxon>Metazoa</taxon>
        <taxon>Ecdysozoa</taxon>
        <taxon>Arthropoda</taxon>
        <taxon>Chelicerata</taxon>
        <taxon>Arachnida</taxon>
        <taxon>Acari</taxon>
        <taxon>Acariformes</taxon>
        <taxon>Sarcoptiformes</taxon>
        <taxon>Oribatida</taxon>
        <taxon>Brachypylina</taxon>
        <taxon>Oppioidea</taxon>
        <taxon>Oppiidae</taxon>
        <taxon>Medioppia</taxon>
    </lineage>
</organism>
<keyword evidence="3" id="KW-1185">Reference proteome</keyword>
<keyword evidence="1" id="KW-0472">Membrane</keyword>
<dbReference type="PROSITE" id="PS51257">
    <property type="entry name" value="PROKAR_LIPOPROTEIN"/>
    <property type="match status" value="1"/>
</dbReference>
<keyword evidence="1" id="KW-1133">Transmembrane helix</keyword>
<dbReference type="OrthoDB" id="6516834at2759"/>
<sequence length="165" mass="18420">MTKVVYESIVIIFTSSIIFGCTLSSVLLILLRPNSDMFGIDTRFIIAICVLNVIVFSVGLVGTIAESFRALNIYSCLVIIFPFGLLLIQMTVRMSKKSFDTIDQLLAGALVILLMQIIVAYLLAREIRHLTLLNRGINYKMCHLEDGSDVQLCQTAQQPTEELET</sequence>
<evidence type="ECO:0000313" key="2">
    <source>
        <dbReference type="EMBL" id="CAD7623127.1"/>
    </source>
</evidence>
<reference evidence="2" key="1">
    <citation type="submission" date="2020-11" db="EMBL/GenBank/DDBJ databases">
        <authorList>
            <person name="Tran Van P."/>
        </authorList>
    </citation>
    <scope>NUCLEOTIDE SEQUENCE</scope>
</reference>
<proteinExistence type="predicted"/>